<dbReference type="InterPro" id="IPR002347">
    <property type="entry name" value="SDR_fam"/>
</dbReference>
<gene>
    <name evidence="2" type="ORF">FB547_10385</name>
</gene>
<dbReference type="EMBL" id="VIVL01000003">
    <property type="protein sequence ID" value="TWD87110.1"/>
    <property type="molecule type" value="Genomic_DNA"/>
</dbReference>
<comment type="similarity">
    <text evidence="1">Belongs to the short-chain dehydrogenases/reductases (SDR) family.</text>
</comment>
<dbReference type="NCBIfam" id="NF005559">
    <property type="entry name" value="PRK07231.1"/>
    <property type="match status" value="1"/>
</dbReference>
<dbReference type="Pfam" id="PF13561">
    <property type="entry name" value="adh_short_C2"/>
    <property type="match status" value="1"/>
</dbReference>
<sequence>MNQLDFAGRHAVVTGGASGLGYGIAERLIASGGSVTLWDRDAAAAQKAAAALGGKAFAVTVDVAQQPSVARAVAATLAHAPRIDALVNSAGITGPNTKLWDYPVDDWRQVMEVNINGVFLCSREVVAQMRAQGYGRIVNIASVAGKEGNPNASAYSASKAAVIALTKSLGKELADTGIRVNCVTPAAVKTAIFDQMTPEHIAFMRSKIPMGRFGTVEEVAAMVGWLCTEDCSFSTGAVFDLSGGRSTY</sequence>
<dbReference type="SUPFAM" id="SSF51735">
    <property type="entry name" value="NAD(P)-binding Rossmann-fold domains"/>
    <property type="match status" value="1"/>
</dbReference>
<dbReference type="InterPro" id="IPR020904">
    <property type="entry name" value="Sc_DH/Rdtase_CS"/>
</dbReference>
<dbReference type="PRINTS" id="PR00081">
    <property type="entry name" value="GDHRDH"/>
</dbReference>
<name>A0A561C824_9BURK</name>
<reference evidence="2 3" key="1">
    <citation type="submission" date="2019-06" db="EMBL/GenBank/DDBJ databases">
        <title>Sorghum-associated microbial communities from plants grown in Nebraska, USA.</title>
        <authorList>
            <person name="Schachtman D."/>
        </authorList>
    </citation>
    <scope>NUCLEOTIDE SEQUENCE [LARGE SCALE GENOMIC DNA]</scope>
    <source>
        <strain evidence="2 3">T529</strain>
    </source>
</reference>
<organism evidence="2 3">
    <name type="scientific">Variovorax beijingensis</name>
    <dbReference type="NCBI Taxonomy" id="2496117"/>
    <lineage>
        <taxon>Bacteria</taxon>
        <taxon>Pseudomonadati</taxon>
        <taxon>Pseudomonadota</taxon>
        <taxon>Betaproteobacteria</taxon>
        <taxon>Burkholderiales</taxon>
        <taxon>Comamonadaceae</taxon>
        <taxon>Variovorax</taxon>
    </lineage>
</organism>
<dbReference type="CDD" id="cd05233">
    <property type="entry name" value="SDR_c"/>
    <property type="match status" value="1"/>
</dbReference>
<dbReference type="GO" id="GO:0016616">
    <property type="term" value="F:oxidoreductase activity, acting on the CH-OH group of donors, NAD or NADP as acceptor"/>
    <property type="evidence" value="ECO:0007669"/>
    <property type="project" value="TreeGrafter"/>
</dbReference>
<dbReference type="RefSeq" id="WP_145742175.1">
    <property type="nucleotide sequence ID" value="NZ_VIVL01000003.1"/>
</dbReference>
<dbReference type="Gene3D" id="3.40.50.720">
    <property type="entry name" value="NAD(P)-binding Rossmann-like Domain"/>
    <property type="match status" value="1"/>
</dbReference>
<dbReference type="PRINTS" id="PR00080">
    <property type="entry name" value="SDRFAMILY"/>
</dbReference>
<dbReference type="PROSITE" id="PS00061">
    <property type="entry name" value="ADH_SHORT"/>
    <property type="match status" value="1"/>
</dbReference>
<dbReference type="AlphaFoldDB" id="A0A561C824"/>
<dbReference type="OrthoDB" id="196630at2"/>
<dbReference type="PANTHER" id="PTHR42760">
    <property type="entry name" value="SHORT-CHAIN DEHYDROGENASES/REDUCTASES FAMILY MEMBER"/>
    <property type="match status" value="1"/>
</dbReference>
<dbReference type="PANTHER" id="PTHR42760:SF129">
    <property type="entry name" value="OXIDOREDUCTASE"/>
    <property type="match status" value="1"/>
</dbReference>
<proteinExistence type="inferred from homology"/>
<evidence type="ECO:0000313" key="2">
    <source>
        <dbReference type="EMBL" id="TWD87110.1"/>
    </source>
</evidence>
<evidence type="ECO:0000256" key="1">
    <source>
        <dbReference type="ARBA" id="ARBA00006484"/>
    </source>
</evidence>
<dbReference type="Proteomes" id="UP000319722">
    <property type="component" value="Unassembled WGS sequence"/>
</dbReference>
<evidence type="ECO:0000313" key="3">
    <source>
        <dbReference type="Proteomes" id="UP000319722"/>
    </source>
</evidence>
<accession>A0A561C824</accession>
<dbReference type="FunFam" id="3.40.50.720:FF:000084">
    <property type="entry name" value="Short-chain dehydrogenase reductase"/>
    <property type="match status" value="1"/>
</dbReference>
<dbReference type="GO" id="GO:0030497">
    <property type="term" value="P:fatty acid elongation"/>
    <property type="evidence" value="ECO:0007669"/>
    <property type="project" value="TreeGrafter"/>
</dbReference>
<comment type="caution">
    <text evidence="2">The sequence shown here is derived from an EMBL/GenBank/DDBJ whole genome shotgun (WGS) entry which is preliminary data.</text>
</comment>
<dbReference type="InterPro" id="IPR036291">
    <property type="entry name" value="NAD(P)-bd_dom_sf"/>
</dbReference>
<protein>
    <submittedName>
        <fullName evidence="2">3-oxoacyl-[acyl-carrier protein] reductase</fullName>
    </submittedName>
</protein>